<keyword evidence="5 7" id="KW-1133">Transmembrane helix</keyword>
<keyword evidence="9" id="KW-1185">Reference proteome</keyword>
<gene>
    <name evidence="8" type="ORF">GCM10007938_09690</name>
</gene>
<dbReference type="InterPro" id="IPR019305">
    <property type="entry name" value="Uncharacterised_Smp"/>
</dbReference>
<dbReference type="Proteomes" id="UP001157138">
    <property type="component" value="Unassembled WGS sequence"/>
</dbReference>
<proteinExistence type="inferred from homology"/>
<name>A0ABQ6EVZ2_9VIBR</name>
<evidence type="ECO:0000313" key="9">
    <source>
        <dbReference type="Proteomes" id="UP001157138"/>
    </source>
</evidence>
<evidence type="ECO:0000256" key="3">
    <source>
        <dbReference type="ARBA" id="ARBA00022475"/>
    </source>
</evidence>
<organism evidence="8 9">
    <name type="scientific">Vibrio zhanjiangensis</name>
    <dbReference type="NCBI Taxonomy" id="1046128"/>
    <lineage>
        <taxon>Bacteria</taxon>
        <taxon>Pseudomonadati</taxon>
        <taxon>Pseudomonadota</taxon>
        <taxon>Gammaproteobacteria</taxon>
        <taxon>Vibrionales</taxon>
        <taxon>Vibrionaceae</taxon>
        <taxon>Vibrio</taxon>
    </lineage>
</organism>
<dbReference type="RefSeq" id="WP_284191107.1">
    <property type="nucleotide sequence ID" value="NZ_BSPW01000021.1"/>
</dbReference>
<dbReference type="EMBL" id="BSPW01000021">
    <property type="protein sequence ID" value="GLT17192.1"/>
    <property type="molecule type" value="Genomic_DNA"/>
</dbReference>
<comment type="subcellular location">
    <subcellularLocation>
        <location evidence="1">Cell membrane</location>
    </subcellularLocation>
</comment>
<protein>
    <submittedName>
        <fullName evidence="8">SMP protein</fullName>
    </submittedName>
</protein>
<keyword evidence="4 7" id="KW-0812">Transmembrane</keyword>
<evidence type="ECO:0000256" key="6">
    <source>
        <dbReference type="ARBA" id="ARBA00023136"/>
    </source>
</evidence>
<evidence type="ECO:0000256" key="2">
    <source>
        <dbReference type="ARBA" id="ARBA00005362"/>
    </source>
</evidence>
<evidence type="ECO:0000256" key="7">
    <source>
        <dbReference type="SAM" id="Phobius"/>
    </source>
</evidence>
<comment type="caution">
    <text evidence="8">The sequence shown here is derived from an EMBL/GenBank/DDBJ whole genome shotgun (WGS) entry which is preliminary data.</text>
</comment>
<evidence type="ECO:0000256" key="1">
    <source>
        <dbReference type="ARBA" id="ARBA00004236"/>
    </source>
</evidence>
<keyword evidence="3" id="KW-1003">Cell membrane</keyword>
<evidence type="ECO:0000256" key="5">
    <source>
        <dbReference type="ARBA" id="ARBA00022989"/>
    </source>
</evidence>
<dbReference type="Pfam" id="PF10144">
    <property type="entry name" value="SMP_2"/>
    <property type="match status" value="1"/>
</dbReference>
<comment type="similarity">
    <text evidence="2">Belongs to the Smp family.</text>
</comment>
<evidence type="ECO:0000256" key="4">
    <source>
        <dbReference type="ARBA" id="ARBA00022692"/>
    </source>
</evidence>
<evidence type="ECO:0000313" key="8">
    <source>
        <dbReference type="EMBL" id="GLT17192.1"/>
    </source>
</evidence>
<sequence length="205" mass="23068">MESSLFSFRMAMRVLTIAALIMMLIVIGVNSVKITQANQEIQQNQLDTLIKVLVSQASLAAGDMIASEDQERLLKLTNQLAKDDLVFDATIYDVEGVRLASSDKSKSVREILGLDTPLETARIGKQQLVEPVIYDNAVIGFVRLTFETGKVTAFSDHYYRKSDRYMYTMVGMSFITGLLLTLVVRRKPRDKGENLLLKELELNQE</sequence>
<feature type="transmembrane region" description="Helical" evidence="7">
    <location>
        <begin position="165"/>
        <end position="184"/>
    </location>
</feature>
<accession>A0ABQ6EVZ2</accession>
<reference evidence="9" key="1">
    <citation type="journal article" date="2019" name="Int. J. Syst. Evol. Microbiol.">
        <title>The Global Catalogue of Microorganisms (GCM) 10K type strain sequencing project: providing services to taxonomists for standard genome sequencing and annotation.</title>
        <authorList>
            <consortium name="The Broad Institute Genomics Platform"/>
            <consortium name="The Broad Institute Genome Sequencing Center for Infectious Disease"/>
            <person name="Wu L."/>
            <person name="Ma J."/>
        </authorList>
    </citation>
    <scope>NUCLEOTIDE SEQUENCE [LARGE SCALE GENOMIC DNA]</scope>
    <source>
        <strain evidence="9">NBRC 108723</strain>
    </source>
</reference>
<keyword evidence="6 7" id="KW-0472">Membrane</keyword>